<organism evidence="4 5">
    <name type="scientific">Trematosphaeria pertusa</name>
    <dbReference type="NCBI Taxonomy" id="390896"/>
    <lineage>
        <taxon>Eukaryota</taxon>
        <taxon>Fungi</taxon>
        <taxon>Dikarya</taxon>
        <taxon>Ascomycota</taxon>
        <taxon>Pezizomycotina</taxon>
        <taxon>Dothideomycetes</taxon>
        <taxon>Pleosporomycetidae</taxon>
        <taxon>Pleosporales</taxon>
        <taxon>Massarineae</taxon>
        <taxon>Trematosphaeriaceae</taxon>
        <taxon>Trematosphaeria</taxon>
    </lineage>
</organism>
<dbReference type="GO" id="GO:0016616">
    <property type="term" value="F:oxidoreductase activity, acting on the CH-OH group of donors, NAD or NADP as acceptor"/>
    <property type="evidence" value="ECO:0007669"/>
    <property type="project" value="UniProtKB-ARBA"/>
</dbReference>
<evidence type="ECO:0000313" key="5">
    <source>
        <dbReference type="Proteomes" id="UP000800094"/>
    </source>
</evidence>
<dbReference type="PROSITE" id="PS00061">
    <property type="entry name" value="ADH_SHORT"/>
    <property type="match status" value="1"/>
</dbReference>
<dbReference type="GO" id="GO:0050664">
    <property type="term" value="F:oxidoreductase activity, acting on NAD(P)H, oxygen as acceptor"/>
    <property type="evidence" value="ECO:0007669"/>
    <property type="project" value="TreeGrafter"/>
</dbReference>
<evidence type="ECO:0000256" key="1">
    <source>
        <dbReference type="ARBA" id="ARBA00006484"/>
    </source>
</evidence>
<evidence type="ECO:0000256" key="3">
    <source>
        <dbReference type="ARBA" id="ARBA00023002"/>
    </source>
</evidence>
<dbReference type="EMBL" id="ML987190">
    <property type="protein sequence ID" value="KAF2254559.1"/>
    <property type="molecule type" value="Genomic_DNA"/>
</dbReference>
<comment type="similarity">
    <text evidence="1">Belongs to the short-chain dehydrogenases/reductases (SDR) family.</text>
</comment>
<reference evidence="4" key="1">
    <citation type="journal article" date="2020" name="Stud. Mycol.">
        <title>101 Dothideomycetes genomes: a test case for predicting lifestyles and emergence of pathogens.</title>
        <authorList>
            <person name="Haridas S."/>
            <person name="Albert R."/>
            <person name="Binder M."/>
            <person name="Bloem J."/>
            <person name="Labutti K."/>
            <person name="Salamov A."/>
            <person name="Andreopoulos B."/>
            <person name="Baker S."/>
            <person name="Barry K."/>
            <person name="Bills G."/>
            <person name="Bluhm B."/>
            <person name="Cannon C."/>
            <person name="Castanera R."/>
            <person name="Culley D."/>
            <person name="Daum C."/>
            <person name="Ezra D."/>
            <person name="Gonzalez J."/>
            <person name="Henrissat B."/>
            <person name="Kuo A."/>
            <person name="Liang C."/>
            <person name="Lipzen A."/>
            <person name="Lutzoni F."/>
            <person name="Magnuson J."/>
            <person name="Mondo S."/>
            <person name="Nolan M."/>
            <person name="Ohm R."/>
            <person name="Pangilinan J."/>
            <person name="Park H.-J."/>
            <person name="Ramirez L."/>
            <person name="Alfaro M."/>
            <person name="Sun H."/>
            <person name="Tritt A."/>
            <person name="Yoshinaga Y."/>
            <person name="Zwiers L.-H."/>
            <person name="Turgeon B."/>
            <person name="Goodwin S."/>
            <person name="Spatafora J."/>
            <person name="Crous P."/>
            <person name="Grigoriev I."/>
        </authorList>
    </citation>
    <scope>NUCLEOTIDE SEQUENCE</scope>
    <source>
        <strain evidence="4">CBS 122368</strain>
    </source>
</reference>
<dbReference type="InterPro" id="IPR020904">
    <property type="entry name" value="Sc_DH/Rdtase_CS"/>
</dbReference>
<dbReference type="OrthoDB" id="1669814at2759"/>
<dbReference type="GeneID" id="54576565"/>
<keyword evidence="2" id="KW-0521">NADP</keyword>
<sequence length="269" mass="29358">MPFLGTSKRLSEFNLSNKIVLVSGAARGLGLTQAEALLEAGATVYALDRLPEPSPDFHRIAERARKELDTSLHYRQIDVRDVKNLNKIVEEIGDKHGRMDGLIAAAGIQQETPALEYTAEDANRMFEINITGVFMTSQAVAKQMIKFGSGGSIVLIASMSATVANRGLICPAYNASKAGVVQLARNLASEWGEYNIRVNTISPGYIVTAMVEELFKQFPERRTDWPTQNMLGRLSAPSEYRGAGVFLISDASSFMTAADLRMDGGHSAW</sequence>
<keyword evidence="5" id="KW-1185">Reference proteome</keyword>
<dbReference type="RefSeq" id="XP_033689563.1">
    <property type="nucleotide sequence ID" value="XM_033823235.1"/>
</dbReference>
<dbReference type="Pfam" id="PF13561">
    <property type="entry name" value="adh_short_C2"/>
    <property type="match status" value="1"/>
</dbReference>
<accession>A0A6A6IVV1</accession>
<dbReference type="InterPro" id="IPR002347">
    <property type="entry name" value="SDR_fam"/>
</dbReference>
<evidence type="ECO:0000313" key="4">
    <source>
        <dbReference type="EMBL" id="KAF2254559.1"/>
    </source>
</evidence>
<dbReference type="PANTHER" id="PTHR43008">
    <property type="entry name" value="BENZIL REDUCTASE"/>
    <property type="match status" value="1"/>
</dbReference>
<dbReference type="SUPFAM" id="SSF51735">
    <property type="entry name" value="NAD(P)-binding Rossmann-fold domains"/>
    <property type="match status" value="1"/>
</dbReference>
<gene>
    <name evidence="4" type="ORF">BU26DRAFT_418103</name>
</gene>
<dbReference type="AlphaFoldDB" id="A0A6A6IVV1"/>
<dbReference type="Proteomes" id="UP000800094">
    <property type="component" value="Unassembled WGS sequence"/>
</dbReference>
<dbReference type="FunFam" id="3.40.50.720:FF:000245">
    <property type="entry name" value="Short chain dehydrogenase, putative"/>
    <property type="match status" value="1"/>
</dbReference>
<name>A0A6A6IVV1_9PLEO</name>
<evidence type="ECO:0000256" key="2">
    <source>
        <dbReference type="ARBA" id="ARBA00022857"/>
    </source>
</evidence>
<keyword evidence="3" id="KW-0560">Oxidoreductase</keyword>
<dbReference type="PRINTS" id="PR00080">
    <property type="entry name" value="SDRFAMILY"/>
</dbReference>
<dbReference type="PRINTS" id="PR00081">
    <property type="entry name" value="GDHRDH"/>
</dbReference>
<dbReference type="InterPro" id="IPR036291">
    <property type="entry name" value="NAD(P)-bd_dom_sf"/>
</dbReference>
<proteinExistence type="inferred from homology"/>
<protein>
    <submittedName>
        <fullName evidence="4">NAD(P)-binding protein</fullName>
    </submittedName>
</protein>
<dbReference type="PANTHER" id="PTHR43008:SF4">
    <property type="entry name" value="CHAIN DEHYDROGENASE, PUTATIVE (AFU_ORTHOLOGUE AFUA_4G08710)-RELATED"/>
    <property type="match status" value="1"/>
</dbReference>
<dbReference type="Gene3D" id="3.40.50.720">
    <property type="entry name" value="NAD(P)-binding Rossmann-like Domain"/>
    <property type="match status" value="1"/>
</dbReference>